<dbReference type="GO" id="GO:0030674">
    <property type="term" value="F:protein-macromolecule adaptor activity"/>
    <property type="evidence" value="ECO:0007669"/>
    <property type="project" value="TreeGrafter"/>
</dbReference>
<reference evidence="14 15" key="1">
    <citation type="journal article" date="2013" name="BMC Genomics">
        <title>Reconstruction of the lipid metabolism for the microalga Monoraphidium neglectum from its genome sequence reveals characteristics suitable for biofuel production.</title>
        <authorList>
            <person name="Bogen C."/>
            <person name="Al-Dilaimi A."/>
            <person name="Albersmeier A."/>
            <person name="Wichmann J."/>
            <person name="Grundmann M."/>
            <person name="Rupp O."/>
            <person name="Lauersen K.J."/>
            <person name="Blifernez-Klassen O."/>
            <person name="Kalinowski J."/>
            <person name="Goesmann A."/>
            <person name="Mussgnug J.H."/>
            <person name="Kruse O."/>
        </authorList>
    </citation>
    <scope>NUCLEOTIDE SEQUENCE [LARGE SCALE GENOMIC DNA]</scope>
    <source>
        <strain evidence="14 15">SAG 48.87</strain>
    </source>
</reference>
<keyword evidence="12" id="KW-0753">Steroid metabolism</keyword>
<proteinExistence type="inferred from homology"/>
<dbReference type="InterPro" id="IPR005352">
    <property type="entry name" value="Erg28"/>
</dbReference>
<keyword evidence="7 13" id="KW-1133">Transmembrane helix</keyword>
<keyword evidence="9" id="KW-0443">Lipid metabolism</keyword>
<evidence type="ECO:0000256" key="10">
    <source>
        <dbReference type="ARBA" id="ARBA00023136"/>
    </source>
</evidence>
<evidence type="ECO:0000256" key="7">
    <source>
        <dbReference type="ARBA" id="ARBA00022989"/>
    </source>
</evidence>
<dbReference type="OrthoDB" id="6485510at2759"/>
<evidence type="ECO:0000256" key="5">
    <source>
        <dbReference type="ARBA" id="ARBA00022824"/>
    </source>
</evidence>
<keyword evidence="15" id="KW-1185">Reference proteome</keyword>
<evidence type="ECO:0000256" key="13">
    <source>
        <dbReference type="SAM" id="Phobius"/>
    </source>
</evidence>
<dbReference type="AlphaFoldDB" id="A0A0D2JB27"/>
<dbReference type="Pfam" id="PF03694">
    <property type="entry name" value="Erg28"/>
    <property type="match status" value="1"/>
</dbReference>
<feature type="transmembrane region" description="Helical" evidence="13">
    <location>
        <begin position="72"/>
        <end position="96"/>
    </location>
</feature>
<keyword evidence="3" id="KW-0444">Lipid biosynthesis</keyword>
<gene>
    <name evidence="14" type="ORF">MNEG_11005</name>
</gene>
<evidence type="ECO:0000256" key="6">
    <source>
        <dbReference type="ARBA" id="ARBA00022955"/>
    </source>
</evidence>
<dbReference type="GO" id="GO:0005789">
    <property type="term" value="C:endoplasmic reticulum membrane"/>
    <property type="evidence" value="ECO:0007669"/>
    <property type="project" value="UniProtKB-SubCell"/>
</dbReference>
<name>A0A0D2JB27_9CHLO</name>
<keyword evidence="8" id="KW-0756">Sterol biosynthesis</keyword>
<keyword evidence="5" id="KW-0256">Endoplasmic reticulum</keyword>
<evidence type="ECO:0000256" key="8">
    <source>
        <dbReference type="ARBA" id="ARBA00023011"/>
    </source>
</evidence>
<evidence type="ECO:0000256" key="2">
    <source>
        <dbReference type="ARBA" id="ARBA00005377"/>
    </source>
</evidence>
<protein>
    <submittedName>
        <fullName evidence="14">Ergosterol biosynthetic protein 28</fullName>
    </submittedName>
</protein>
<keyword evidence="6" id="KW-0752">Steroid biosynthesis</keyword>
<dbReference type="GeneID" id="25728224"/>
<feature type="transmembrane region" description="Helical" evidence="13">
    <location>
        <begin position="46"/>
        <end position="66"/>
    </location>
</feature>
<feature type="transmembrane region" description="Helical" evidence="13">
    <location>
        <begin position="108"/>
        <end position="125"/>
    </location>
</feature>
<dbReference type="Proteomes" id="UP000054498">
    <property type="component" value="Unassembled WGS sequence"/>
</dbReference>
<dbReference type="EMBL" id="KK102772">
    <property type="protein sequence ID" value="KIY96957.1"/>
    <property type="molecule type" value="Genomic_DNA"/>
</dbReference>
<evidence type="ECO:0000256" key="4">
    <source>
        <dbReference type="ARBA" id="ARBA00022692"/>
    </source>
</evidence>
<dbReference type="PANTHER" id="PTHR15451:SF19">
    <property type="entry name" value="ERGOSTEROL BIOSYNTHETIC PROTEIN 28 HOMOLOG"/>
    <property type="match status" value="1"/>
</dbReference>
<accession>A0A0D2JB27</accession>
<keyword evidence="4 13" id="KW-0812">Transmembrane</keyword>
<evidence type="ECO:0000256" key="11">
    <source>
        <dbReference type="ARBA" id="ARBA00023166"/>
    </source>
</evidence>
<comment type="similarity">
    <text evidence="2">Belongs to the ERG28 family.</text>
</comment>
<evidence type="ECO:0000313" key="14">
    <source>
        <dbReference type="EMBL" id="KIY96957.1"/>
    </source>
</evidence>
<organism evidence="14 15">
    <name type="scientific">Monoraphidium neglectum</name>
    <dbReference type="NCBI Taxonomy" id="145388"/>
    <lineage>
        <taxon>Eukaryota</taxon>
        <taxon>Viridiplantae</taxon>
        <taxon>Chlorophyta</taxon>
        <taxon>core chlorophytes</taxon>
        <taxon>Chlorophyceae</taxon>
        <taxon>CS clade</taxon>
        <taxon>Sphaeropleales</taxon>
        <taxon>Selenastraceae</taxon>
        <taxon>Monoraphidium</taxon>
    </lineage>
</organism>
<keyword evidence="10 13" id="KW-0472">Membrane</keyword>
<evidence type="ECO:0000256" key="1">
    <source>
        <dbReference type="ARBA" id="ARBA00004477"/>
    </source>
</evidence>
<dbReference type="STRING" id="145388.A0A0D2JB27"/>
<dbReference type="KEGG" id="mng:MNEG_11005"/>
<evidence type="ECO:0000313" key="15">
    <source>
        <dbReference type="Proteomes" id="UP000054498"/>
    </source>
</evidence>
<dbReference type="GO" id="GO:0016126">
    <property type="term" value="P:sterol biosynthetic process"/>
    <property type="evidence" value="ECO:0007669"/>
    <property type="project" value="UniProtKB-KW"/>
</dbReference>
<evidence type="ECO:0000256" key="3">
    <source>
        <dbReference type="ARBA" id="ARBA00022516"/>
    </source>
</evidence>
<dbReference type="RefSeq" id="XP_013895977.1">
    <property type="nucleotide sequence ID" value="XM_014040523.1"/>
</dbReference>
<sequence>MHCTRQSLLGSDPRNAPAIIVYIGIADPDKFKIALIDKEPQLVNELYGRLFATWTLLTCGLCLICARNPTNPAIYGATLLSFVVALAHFLTELLVFKTMSLKGAASPMVVAGLSVLWMGAGWNYYTYHVNHDELPAAAEA</sequence>
<evidence type="ECO:0000256" key="9">
    <source>
        <dbReference type="ARBA" id="ARBA00023098"/>
    </source>
</evidence>
<keyword evidence="11" id="KW-1207">Sterol metabolism</keyword>
<evidence type="ECO:0000256" key="12">
    <source>
        <dbReference type="ARBA" id="ARBA00023221"/>
    </source>
</evidence>
<comment type="subcellular location">
    <subcellularLocation>
        <location evidence="1">Endoplasmic reticulum membrane</location>
        <topology evidence="1">Multi-pass membrane protein</topology>
    </subcellularLocation>
</comment>
<dbReference type="PANTHER" id="PTHR15451">
    <property type="entry name" value="ERGOSTEROL BIOSYNTHETIC PROTEIN 28-RELATED"/>
    <property type="match status" value="1"/>
</dbReference>